<dbReference type="GO" id="GO:0016020">
    <property type="term" value="C:membrane"/>
    <property type="evidence" value="ECO:0007669"/>
    <property type="project" value="UniProtKB-SubCell"/>
</dbReference>
<dbReference type="Pfam" id="PF00001">
    <property type="entry name" value="7tm_1"/>
    <property type="match status" value="1"/>
</dbReference>
<proteinExistence type="predicted"/>
<keyword evidence="2 5" id="KW-0812">Transmembrane</keyword>
<dbReference type="PANTHER" id="PTHR46641:SF18">
    <property type="entry name" value="G-PROTEIN COUPLED RECEPTORS FAMILY 1 PROFILE DOMAIN-CONTAINING PROTEIN"/>
    <property type="match status" value="1"/>
</dbReference>
<feature type="transmembrane region" description="Helical" evidence="5">
    <location>
        <begin position="195"/>
        <end position="214"/>
    </location>
</feature>
<dbReference type="PANTHER" id="PTHR46641">
    <property type="entry name" value="FMRFAMIDE RECEPTOR-RELATED"/>
    <property type="match status" value="1"/>
</dbReference>
<protein>
    <recommendedName>
        <fullName evidence="6">G-protein coupled receptors family 1 profile domain-containing protein</fullName>
    </recommendedName>
</protein>
<feature type="transmembrane region" description="Helical" evidence="5">
    <location>
        <begin position="255"/>
        <end position="279"/>
    </location>
</feature>
<reference evidence="7 8" key="1">
    <citation type="submission" date="2024-02" db="EMBL/GenBank/DDBJ databases">
        <title>Chromosome-scale genome assembly of the rough periwinkle Littorina saxatilis.</title>
        <authorList>
            <person name="De Jode A."/>
            <person name="Faria R."/>
            <person name="Formenti G."/>
            <person name="Sims Y."/>
            <person name="Smith T.P."/>
            <person name="Tracey A."/>
            <person name="Wood J.M.D."/>
            <person name="Zagrodzka Z.B."/>
            <person name="Johannesson K."/>
            <person name="Butlin R.K."/>
            <person name="Leder E.H."/>
        </authorList>
    </citation>
    <scope>NUCLEOTIDE SEQUENCE [LARGE SCALE GENOMIC DNA]</scope>
    <source>
        <strain evidence="7">Snail1</strain>
        <tissue evidence="7">Muscle</tissue>
    </source>
</reference>
<keyword evidence="4 5" id="KW-0472">Membrane</keyword>
<comment type="caution">
    <text evidence="7">The sequence shown here is derived from an EMBL/GenBank/DDBJ whole genome shotgun (WGS) entry which is preliminary data.</text>
</comment>
<organism evidence="7 8">
    <name type="scientific">Littorina saxatilis</name>
    <dbReference type="NCBI Taxonomy" id="31220"/>
    <lineage>
        <taxon>Eukaryota</taxon>
        <taxon>Metazoa</taxon>
        <taxon>Spiralia</taxon>
        <taxon>Lophotrochozoa</taxon>
        <taxon>Mollusca</taxon>
        <taxon>Gastropoda</taxon>
        <taxon>Caenogastropoda</taxon>
        <taxon>Littorinimorpha</taxon>
        <taxon>Littorinoidea</taxon>
        <taxon>Littorinidae</taxon>
        <taxon>Littorina</taxon>
    </lineage>
</organism>
<evidence type="ECO:0000313" key="8">
    <source>
        <dbReference type="Proteomes" id="UP001374579"/>
    </source>
</evidence>
<evidence type="ECO:0000256" key="1">
    <source>
        <dbReference type="ARBA" id="ARBA00004370"/>
    </source>
</evidence>
<sequence>MANTSAAVTLIQTHSTSSYLQDSWLFNVTGYNDINTTIANNSDNLTEISTQNKLFLPCNNLENLVDEATAEQVERLFHLTALPLLELFGVVTNVINCLVFARQGLKNRINLCLFSLALADISFLLLSFAAKFFSFLGLFDEDLEEYWSQKYLNTVLGPMLGMMNISNLMTMIISLERCICVVSPFTAKKFLKTKYMAIGISIMAVYVLGFYSLLNMKYVTTRLTDPQTNTSRWLSRLSDFYLDQRTVIDILYNHLLSLTIPCVSLAVVVVATSITVNTLRTSLAWRHEMASMPTAGERREAGVTKMLSVVCFVYVTTITPSIAQAFVRTLVPGYLPSGKYCNTFVVTQTLAHLCEVTNSSVNFLVYFSMGTRFRATVKDIFRRNGGPDKSILPNAVSLPTISQEL</sequence>
<dbReference type="InterPro" id="IPR017452">
    <property type="entry name" value="GPCR_Rhodpsn_7TM"/>
</dbReference>
<dbReference type="Proteomes" id="UP001374579">
    <property type="component" value="Unassembled WGS sequence"/>
</dbReference>
<keyword evidence="8" id="KW-1185">Reference proteome</keyword>
<dbReference type="InterPro" id="IPR052954">
    <property type="entry name" value="GPCR-Ligand_Int"/>
</dbReference>
<gene>
    <name evidence="7" type="ORF">V1264_010740</name>
</gene>
<name>A0AAN9G171_9CAEN</name>
<evidence type="ECO:0000256" key="3">
    <source>
        <dbReference type="ARBA" id="ARBA00022989"/>
    </source>
</evidence>
<dbReference type="SUPFAM" id="SSF81321">
    <property type="entry name" value="Family A G protein-coupled receptor-like"/>
    <property type="match status" value="1"/>
</dbReference>
<evidence type="ECO:0000256" key="4">
    <source>
        <dbReference type="ARBA" id="ARBA00023136"/>
    </source>
</evidence>
<feature type="transmembrane region" description="Helical" evidence="5">
    <location>
        <begin position="111"/>
        <end position="135"/>
    </location>
</feature>
<comment type="subcellular location">
    <subcellularLocation>
        <location evidence="1">Membrane</location>
    </subcellularLocation>
</comment>
<keyword evidence="3 5" id="KW-1133">Transmembrane helix</keyword>
<dbReference type="AlphaFoldDB" id="A0AAN9G171"/>
<feature type="transmembrane region" description="Helical" evidence="5">
    <location>
        <begin position="155"/>
        <end position="175"/>
    </location>
</feature>
<dbReference type="GO" id="GO:0004930">
    <property type="term" value="F:G protein-coupled receptor activity"/>
    <property type="evidence" value="ECO:0007669"/>
    <property type="project" value="InterPro"/>
</dbReference>
<dbReference type="InterPro" id="IPR000276">
    <property type="entry name" value="GPCR_Rhodpsn"/>
</dbReference>
<dbReference type="Gene3D" id="1.20.1070.10">
    <property type="entry name" value="Rhodopsin 7-helix transmembrane proteins"/>
    <property type="match status" value="1"/>
</dbReference>
<feature type="domain" description="G-protein coupled receptors family 1 profile" evidence="6">
    <location>
        <begin position="92"/>
        <end position="366"/>
    </location>
</feature>
<accession>A0AAN9G171</accession>
<evidence type="ECO:0000259" key="6">
    <source>
        <dbReference type="PROSITE" id="PS50262"/>
    </source>
</evidence>
<dbReference type="PROSITE" id="PS50262">
    <property type="entry name" value="G_PROTEIN_RECEP_F1_2"/>
    <property type="match status" value="1"/>
</dbReference>
<evidence type="ECO:0000256" key="5">
    <source>
        <dbReference type="SAM" id="Phobius"/>
    </source>
</evidence>
<evidence type="ECO:0000256" key="2">
    <source>
        <dbReference type="ARBA" id="ARBA00022692"/>
    </source>
</evidence>
<dbReference type="EMBL" id="JBAMIC010000024">
    <property type="protein sequence ID" value="KAK7091022.1"/>
    <property type="molecule type" value="Genomic_DNA"/>
</dbReference>
<dbReference type="PRINTS" id="PR00237">
    <property type="entry name" value="GPCRRHODOPSN"/>
</dbReference>
<evidence type="ECO:0000313" key="7">
    <source>
        <dbReference type="EMBL" id="KAK7091022.1"/>
    </source>
</evidence>